<keyword evidence="2" id="KW-1185">Reference proteome</keyword>
<accession>A0A510Y4Q7</accession>
<organism evidence="1 2">
    <name type="scientific">Marinococcus halophilus</name>
    <dbReference type="NCBI Taxonomy" id="1371"/>
    <lineage>
        <taxon>Bacteria</taxon>
        <taxon>Bacillati</taxon>
        <taxon>Bacillota</taxon>
        <taxon>Bacilli</taxon>
        <taxon>Bacillales</taxon>
        <taxon>Bacillaceae</taxon>
        <taxon>Marinococcus</taxon>
    </lineage>
</organism>
<name>A0A510Y4Q7_MARHA</name>
<dbReference type="EMBL" id="BJUN01000005">
    <property type="protein sequence ID" value="GEK58304.1"/>
    <property type="molecule type" value="Genomic_DNA"/>
</dbReference>
<comment type="caution">
    <text evidence="1">The sequence shown here is derived from an EMBL/GenBank/DDBJ whole genome shotgun (WGS) entry which is preliminary data.</text>
</comment>
<evidence type="ECO:0000313" key="2">
    <source>
        <dbReference type="Proteomes" id="UP000321051"/>
    </source>
</evidence>
<protein>
    <submittedName>
        <fullName evidence="1">Uncharacterized protein</fullName>
    </submittedName>
</protein>
<sequence length="74" mass="8522">MPAGPSVDSYWQIPCPAPDKYIAIIITFTYRLPGLYIKILENRQRSWQMGEMKAGIRRKNTSMGAGQAQEPWRH</sequence>
<gene>
    <name evidence="1" type="ORF">MHA01_12090</name>
</gene>
<dbReference type="Proteomes" id="UP000321051">
    <property type="component" value="Unassembled WGS sequence"/>
</dbReference>
<reference evidence="1 2" key="1">
    <citation type="submission" date="2019-07" db="EMBL/GenBank/DDBJ databases">
        <title>Whole genome shotgun sequence of Marinococcus halophilus NBRC 102359.</title>
        <authorList>
            <person name="Hosoyama A."/>
            <person name="Uohara A."/>
            <person name="Ohji S."/>
            <person name="Ichikawa N."/>
        </authorList>
    </citation>
    <scope>NUCLEOTIDE SEQUENCE [LARGE SCALE GENOMIC DNA]</scope>
    <source>
        <strain evidence="1 2">NBRC 102359</strain>
    </source>
</reference>
<proteinExistence type="predicted"/>
<dbReference type="AlphaFoldDB" id="A0A510Y4Q7"/>
<evidence type="ECO:0000313" key="1">
    <source>
        <dbReference type="EMBL" id="GEK58304.1"/>
    </source>
</evidence>